<name>A0ABU2YJD9_9FLAO</name>
<evidence type="ECO:0000313" key="1">
    <source>
        <dbReference type="EMBL" id="MDT0558273.1"/>
    </source>
</evidence>
<protein>
    <submittedName>
        <fullName evidence="1">Uncharacterized protein</fullName>
    </submittedName>
</protein>
<dbReference type="EMBL" id="JAVRIA010000003">
    <property type="protein sequence ID" value="MDT0558273.1"/>
    <property type="molecule type" value="Genomic_DNA"/>
</dbReference>
<dbReference type="RefSeq" id="WP_311427047.1">
    <property type="nucleotide sequence ID" value="NZ_JAVRIA010000003.1"/>
</dbReference>
<keyword evidence="2" id="KW-1185">Reference proteome</keyword>
<sequence length="131" mass="15460">MSPNLPNYLSELPIYQKAMDIWTLSRNISTYLNYDLCTLDEYGNEDPNIYFSGDIVQQSSSLSSEVINTALENTRDEKYKRMLSLKRLTRHLYNNCTRLENANSNGKEYLPLLKVELKRFNRLHRSWMLTL</sequence>
<organism evidence="1 2">
    <name type="scientific">Microcosmobacter mediterraneus</name>
    <dbReference type="NCBI Taxonomy" id="3075607"/>
    <lineage>
        <taxon>Bacteria</taxon>
        <taxon>Pseudomonadati</taxon>
        <taxon>Bacteroidota</taxon>
        <taxon>Flavobacteriia</taxon>
        <taxon>Flavobacteriales</taxon>
        <taxon>Flavobacteriaceae</taxon>
        <taxon>Microcosmobacter</taxon>
    </lineage>
</organism>
<proteinExistence type="predicted"/>
<reference evidence="1 2" key="1">
    <citation type="submission" date="2023-09" db="EMBL/GenBank/DDBJ databases">
        <authorList>
            <person name="Rey-Velasco X."/>
        </authorList>
    </citation>
    <scope>NUCLEOTIDE SEQUENCE [LARGE SCALE GENOMIC DNA]</scope>
    <source>
        <strain evidence="1 2">W332</strain>
    </source>
</reference>
<gene>
    <name evidence="1" type="ORF">RM697_06430</name>
</gene>
<dbReference type="Proteomes" id="UP001259492">
    <property type="component" value="Unassembled WGS sequence"/>
</dbReference>
<evidence type="ECO:0000313" key="2">
    <source>
        <dbReference type="Proteomes" id="UP001259492"/>
    </source>
</evidence>
<comment type="caution">
    <text evidence="1">The sequence shown here is derived from an EMBL/GenBank/DDBJ whole genome shotgun (WGS) entry which is preliminary data.</text>
</comment>
<accession>A0ABU2YJD9</accession>